<evidence type="ECO:0000313" key="2">
    <source>
        <dbReference type="Proteomes" id="UP000746690"/>
    </source>
</evidence>
<protein>
    <submittedName>
        <fullName evidence="1">Uncharacterized protein</fullName>
    </submittedName>
</protein>
<organism evidence="1 2">
    <name type="scientific">Flavivirga algicola</name>
    <dbReference type="NCBI Taxonomy" id="2729136"/>
    <lineage>
        <taxon>Bacteria</taxon>
        <taxon>Pseudomonadati</taxon>
        <taxon>Bacteroidota</taxon>
        <taxon>Flavobacteriia</taxon>
        <taxon>Flavobacteriales</taxon>
        <taxon>Flavobacteriaceae</taxon>
        <taxon>Flavivirga</taxon>
    </lineage>
</organism>
<gene>
    <name evidence="1" type="ORF">HHX25_09295</name>
</gene>
<keyword evidence="2" id="KW-1185">Reference proteome</keyword>
<sequence length="247" mass="28414">MKNEISLDLSSNQDILNTINHLMHNFNEIAKDSWDNSGIEFHNSLNDTLITLEASIHPNIPGYSELAFYLKATENKDNFNKIAEYIQLVIEKNSVKPIWMNEEIPMGLSAGFSLANADKRYIINFIDLLRTLDLNHEVYETFFIEILLGKWKICDETLLLLAARSGSLSGQWGIENYEIPPLNPEQKNTYIKYLLEDTLKSKVIDTGLLIDALEFLDISIDNEKFKSLFKNYKPIFNESNIPILNHL</sequence>
<evidence type="ECO:0000313" key="1">
    <source>
        <dbReference type="EMBL" id="NMH87698.1"/>
    </source>
</evidence>
<dbReference type="Proteomes" id="UP000746690">
    <property type="component" value="Unassembled WGS sequence"/>
</dbReference>
<proteinExistence type="predicted"/>
<accession>A0ABX1RXD2</accession>
<name>A0ABX1RXD2_9FLAO</name>
<comment type="caution">
    <text evidence="1">The sequence shown here is derived from an EMBL/GenBank/DDBJ whole genome shotgun (WGS) entry which is preliminary data.</text>
</comment>
<dbReference type="RefSeq" id="WP_169672444.1">
    <property type="nucleotide sequence ID" value="NZ_JABBHF010000004.1"/>
</dbReference>
<dbReference type="EMBL" id="JABBHF010000004">
    <property type="protein sequence ID" value="NMH87698.1"/>
    <property type="molecule type" value="Genomic_DNA"/>
</dbReference>
<reference evidence="1 2" key="1">
    <citation type="submission" date="2020-04" db="EMBL/GenBank/DDBJ databases">
        <title>A Flavivirga sp. nov.</title>
        <authorList>
            <person name="Sun X."/>
        </authorList>
    </citation>
    <scope>NUCLEOTIDE SEQUENCE [LARGE SCALE GENOMIC DNA]</scope>
    <source>
        <strain evidence="1 2">Y03</strain>
    </source>
</reference>